<proteinExistence type="predicted"/>
<dbReference type="EMBL" id="FOXD01000002">
    <property type="protein sequence ID" value="SFP10467.1"/>
    <property type="molecule type" value="Genomic_DNA"/>
</dbReference>
<sequence>MKYIVQSYRHLVIGQPYWADYCEVKNFKEADRKADELLKSGVKPEDIRVIQIVRSYKSRLEVVE</sequence>
<keyword evidence="2" id="KW-1185">Reference proteome</keyword>
<evidence type="ECO:0000313" key="1">
    <source>
        <dbReference type="EMBL" id="SFP10467.1"/>
    </source>
</evidence>
<name>A0A1I5MMD9_9BACI</name>
<protein>
    <submittedName>
        <fullName evidence="1">Uncharacterized protein</fullName>
    </submittedName>
</protein>
<dbReference type="STRING" id="1884432.SAMN05518683_102276"/>
<accession>A0A1I5MMD9</accession>
<reference evidence="2" key="1">
    <citation type="submission" date="2016-10" db="EMBL/GenBank/DDBJ databases">
        <authorList>
            <person name="Varghese N."/>
            <person name="Submissions S."/>
        </authorList>
    </citation>
    <scope>NUCLEOTIDE SEQUENCE [LARGE SCALE GENOMIC DNA]</scope>
    <source>
        <strain evidence="2">S7</strain>
    </source>
</reference>
<evidence type="ECO:0000313" key="2">
    <source>
        <dbReference type="Proteomes" id="UP000198892"/>
    </source>
</evidence>
<dbReference type="Proteomes" id="UP000198892">
    <property type="component" value="Unassembled WGS sequence"/>
</dbReference>
<gene>
    <name evidence="1" type="ORF">SAMN05518683_102276</name>
</gene>
<dbReference type="RefSeq" id="WP_093335106.1">
    <property type="nucleotide sequence ID" value="NZ_FOXD01000002.1"/>
</dbReference>
<organism evidence="1 2">
    <name type="scientific">Salibacterium halotolerans</name>
    <dbReference type="NCBI Taxonomy" id="1884432"/>
    <lineage>
        <taxon>Bacteria</taxon>
        <taxon>Bacillati</taxon>
        <taxon>Bacillota</taxon>
        <taxon>Bacilli</taxon>
        <taxon>Bacillales</taxon>
        <taxon>Bacillaceae</taxon>
    </lineage>
</organism>
<dbReference type="AlphaFoldDB" id="A0A1I5MMD9"/>